<keyword evidence="1" id="KW-0472">Membrane</keyword>
<proteinExistence type="predicted"/>
<gene>
    <name evidence="2" type="ORF">C1H84_17145</name>
</gene>
<sequence>MAPQGTPNSPFNFIQVAIAALGAGYLNVIIFFIGGSAGASMQIGETSHDVVHFAQVLGYTWASVIVLGFVVFLLGRAKKGITKVAQWIGLIIAVASIAFPIMNSADAATAITLSLIHIMTGVAWFFAVHYGNKKLHTEAQALAIA</sequence>
<dbReference type="Proteomes" id="UP000252167">
    <property type="component" value="Unassembled WGS sequence"/>
</dbReference>
<organism evidence="2 3">
    <name type="scientific">Glutamicibacter soli</name>
    <dbReference type="NCBI Taxonomy" id="453836"/>
    <lineage>
        <taxon>Bacteria</taxon>
        <taxon>Bacillati</taxon>
        <taxon>Actinomycetota</taxon>
        <taxon>Actinomycetes</taxon>
        <taxon>Micrococcales</taxon>
        <taxon>Micrococcaceae</taxon>
        <taxon>Glutamicibacter</taxon>
    </lineage>
</organism>
<dbReference type="Pfam" id="PF19545">
    <property type="entry name" value="DUF6069"/>
    <property type="match status" value="1"/>
</dbReference>
<evidence type="ECO:0000256" key="1">
    <source>
        <dbReference type="SAM" id="Phobius"/>
    </source>
</evidence>
<feature type="transmembrane region" description="Helical" evidence="1">
    <location>
        <begin position="108"/>
        <end position="128"/>
    </location>
</feature>
<feature type="transmembrane region" description="Helical" evidence="1">
    <location>
        <begin position="53"/>
        <end position="75"/>
    </location>
</feature>
<reference evidence="2 3" key="1">
    <citation type="submission" date="2018-01" db="EMBL/GenBank/DDBJ databases">
        <title>Glutamicibacter soli strain NHPC-3 Whole genome sequence and assembly.</title>
        <authorList>
            <person name="Choudhury P."/>
            <person name="Gupta D."/>
            <person name="Sengupta K."/>
            <person name="Jawed A."/>
            <person name="Sultana N."/>
            <person name="Saha P."/>
        </authorList>
    </citation>
    <scope>NUCLEOTIDE SEQUENCE [LARGE SCALE GENOMIC DNA]</scope>
    <source>
        <strain evidence="2 3">NHPC-3</strain>
    </source>
</reference>
<evidence type="ECO:0000313" key="3">
    <source>
        <dbReference type="Proteomes" id="UP000252167"/>
    </source>
</evidence>
<feature type="transmembrane region" description="Helical" evidence="1">
    <location>
        <begin position="12"/>
        <end position="33"/>
    </location>
</feature>
<keyword evidence="1" id="KW-1133">Transmembrane helix</keyword>
<protein>
    <submittedName>
        <fullName evidence="2">Uncharacterized protein</fullName>
    </submittedName>
</protein>
<comment type="caution">
    <text evidence="2">The sequence shown here is derived from an EMBL/GenBank/DDBJ whole genome shotgun (WGS) entry which is preliminary data.</text>
</comment>
<keyword evidence="3" id="KW-1185">Reference proteome</keyword>
<dbReference type="AlphaFoldDB" id="A0A365Y7W5"/>
<accession>A0A365Y7W5</accession>
<dbReference type="InterPro" id="IPR045713">
    <property type="entry name" value="DUF6069"/>
</dbReference>
<evidence type="ECO:0000313" key="2">
    <source>
        <dbReference type="EMBL" id="RBL98764.1"/>
    </source>
</evidence>
<dbReference type="RefSeq" id="WP_113608108.1">
    <property type="nucleotide sequence ID" value="NZ_CM125969.1"/>
</dbReference>
<dbReference type="EMBL" id="POAF01000012">
    <property type="protein sequence ID" value="RBL98764.1"/>
    <property type="molecule type" value="Genomic_DNA"/>
</dbReference>
<feature type="transmembrane region" description="Helical" evidence="1">
    <location>
        <begin position="84"/>
        <end position="102"/>
    </location>
</feature>
<name>A0A365Y7W5_9MICC</name>
<keyword evidence="1" id="KW-0812">Transmembrane</keyword>